<evidence type="ECO:0000259" key="5">
    <source>
        <dbReference type="Pfam" id="PF25137"/>
    </source>
</evidence>
<organism evidence="6 7">
    <name type="scientific">Bradyrhizobium macuxiense</name>
    <dbReference type="NCBI Taxonomy" id="1755647"/>
    <lineage>
        <taxon>Bacteria</taxon>
        <taxon>Pseudomonadati</taxon>
        <taxon>Pseudomonadota</taxon>
        <taxon>Alphaproteobacteria</taxon>
        <taxon>Hyphomicrobiales</taxon>
        <taxon>Nitrobacteraceae</taxon>
        <taxon>Bradyrhizobium</taxon>
    </lineage>
</organism>
<dbReference type="OrthoDB" id="3812122at2"/>
<dbReference type="PANTHER" id="PTHR11496">
    <property type="entry name" value="ALCOHOL DEHYDROGENASE"/>
    <property type="match status" value="1"/>
</dbReference>
<dbReference type="SUPFAM" id="SSF56796">
    <property type="entry name" value="Dehydroquinate synthase-like"/>
    <property type="match status" value="1"/>
</dbReference>
<feature type="domain" description="Fe-containing alcohol dehydrogenase-like C-terminal" evidence="5">
    <location>
        <begin position="165"/>
        <end position="345"/>
    </location>
</feature>
<evidence type="ECO:0000256" key="1">
    <source>
        <dbReference type="ARBA" id="ARBA00007358"/>
    </source>
</evidence>
<dbReference type="GO" id="GO:0004022">
    <property type="term" value="F:alcohol dehydrogenase (NAD+) activity"/>
    <property type="evidence" value="ECO:0007669"/>
    <property type="project" value="TreeGrafter"/>
</dbReference>
<dbReference type="InterPro" id="IPR034786">
    <property type="entry name" value="MAR"/>
</dbReference>
<protein>
    <submittedName>
        <fullName evidence="6">Maleylacetate reductase</fullName>
    </submittedName>
</protein>
<feature type="domain" description="Alcohol dehydrogenase iron-type/glycerol dehydrogenase GldA" evidence="4">
    <location>
        <begin position="11"/>
        <end position="152"/>
    </location>
</feature>
<reference evidence="6 7" key="1">
    <citation type="submission" date="2019-06" db="EMBL/GenBank/DDBJ databases">
        <title>Genomic Encyclopedia of Type Strains, Phase IV (KMG-V): Genome sequencing to study the core and pangenomes of soil and plant-associated prokaryotes.</title>
        <authorList>
            <person name="Whitman W."/>
        </authorList>
    </citation>
    <scope>NUCLEOTIDE SEQUENCE [LARGE SCALE GENOMIC DNA]</scope>
    <source>
        <strain evidence="6 7">BR 10355</strain>
    </source>
</reference>
<dbReference type="RefSeq" id="WP_146985133.1">
    <property type="nucleotide sequence ID" value="NZ_VITY01000002.1"/>
</dbReference>
<dbReference type="Gene3D" id="1.20.1090.10">
    <property type="entry name" value="Dehydroquinate synthase-like - alpha domain"/>
    <property type="match status" value="1"/>
</dbReference>
<evidence type="ECO:0000259" key="4">
    <source>
        <dbReference type="Pfam" id="PF00465"/>
    </source>
</evidence>
<keyword evidence="3" id="KW-0520">NAD</keyword>
<comment type="similarity">
    <text evidence="1">Belongs to the iron-containing alcohol dehydrogenase family.</text>
</comment>
<dbReference type="GO" id="GO:0046872">
    <property type="term" value="F:metal ion binding"/>
    <property type="evidence" value="ECO:0007669"/>
    <property type="project" value="InterPro"/>
</dbReference>
<evidence type="ECO:0000313" key="7">
    <source>
        <dbReference type="Proteomes" id="UP000321304"/>
    </source>
</evidence>
<dbReference type="Pfam" id="PF25137">
    <property type="entry name" value="ADH_Fe_C"/>
    <property type="match status" value="1"/>
</dbReference>
<dbReference type="AlphaFoldDB" id="A0A560MFL9"/>
<dbReference type="GO" id="GO:0018506">
    <property type="term" value="F:maleylacetate reductase activity"/>
    <property type="evidence" value="ECO:0007669"/>
    <property type="project" value="InterPro"/>
</dbReference>
<dbReference type="InterPro" id="IPR056798">
    <property type="entry name" value="ADH_Fe_C"/>
</dbReference>
<dbReference type="Pfam" id="PF00465">
    <property type="entry name" value="Fe-ADH"/>
    <property type="match status" value="1"/>
</dbReference>
<dbReference type="Proteomes" id="UP000321304">
    <property type="component" value="Unassembled WGS sequence"/>
</dbReference>
<accession>A0A560MFL9</accession>
<dbReference type="EMBL" id="VITY01000002">
    <property type="protein sequence ID" value="TWC06152.1"/>
    <property type="molecule type" value="Genomic_DNA"/>
</dbReference>
<sequence length="363" mass="37262">MQPFTYNAPATRVIFGSGTRASLADEVRRLSCRRALLLSTAPQLGEADTLAADVGPLAAGVFAEAAMHTPVDVTARAVAQARALDADCVVALGGGSATGLGKAIALHTDLPQIVLPTTYAGSEATAILGQTEGGRKTTLRSARVQPEVIVYDVDLTLTLPPQQSAVSGLNAIAHAVEALYAHDRNPVTSLIAGEAIRRFAHSLPQLVAAPGDRDARSDALYAAWLCGCCLNAVSMGLHHKLCHTLGGMFDLPHAETHAVILPHAVAYNAPAAADAMQRIALALGATDASAGLFDLANGLGAPTSLAALGLQPPDIDRAAAAAAETPYTNPRPLSVLALRALLDDALQGVRPISSSSGREASHA</sequence>
<comment type="caution">
    <text evidence="6">The sequence shown here is derived from an EMBL/GenBank/DDBJ whole genome shotgun (WGS) entry which is preliminary data.</text>
</comment>
<dbReference type="Gene3D" id="3.40.50.1970">
    <property type="match status" value="1"/>
</dbReference>
<evidence type="ECO:0000313" key="6">
    <source>
        <dbReference type="EMBL" id="TWC06152.1"/>
    </source>
</evidence>
<dbReference type="PANTHER" id="PTHR11496:SF102">
    <property type="entry name" value="ALCOHOL DEHYDROGENASE 4"/>
    <property type="match status" value="1"/>
</dbReference>
<evidence type="ECO:0000256" key="2">
    <source>
        <dbReference type="ARBA" id="ARBA00023002"/>
    </source>
</evidence>
<name>A0A560MFL9_9BRAD</name>
<keyword evidence="7" id="KW-1185">Reference proteome</keyword>
<dbReference type="InterPro" id="IPR001670">
    <property type="entry name" value="ADH_Fe/GldA"/>
</dbReference>
<keyword evidence="2" id="KW-0560">Oxidoreductase</keyword>
<proteinExistence type="inferred from homology"/>
<dbReference type="CDD" id="cd08177">
    <property type="entry name" value="MAR"/>
    <property type="match status" value="1"/>
</dbReference>
<dbReference type="InterPro" id="IPR039697">
    <property type="entry name" value="Alcohol_dehydrogenase_Fe"/>
</dbReference>
<gene>
    <name evidence="6" type="ORF">FBZ93_102466</name>
</gene>
<evidence type="ECO:0000256" key="3">
    <source>
        <dbReference type="ARBA" id="ARBA00023027"/>
    </source>
</evidence>